<feature type="transmembrane region" description="Helical" evidence="1">
    <location>
        <begin position="20"/>
        <end position="39"/>
    </location>
</feature>
<evidence type="ECO:0000313" key="3">
    <source>
        <dbReference type="Proteomes" id="UP000770717"/>
    </source>
</evidence>
<sequence length="114" mass="12762">MPIPDSVIQISQCAGGLKRYILFLLFCSAFCISICKPQLGVAPKHGRCANVSTMLFFFYDAFHIGLEASLSTSFLYGRVCFPLFHGEPAETALYFIPSNTPFLSSYSAIIWWVY</sequence>
<evidence type="ECO:0000313" key="2">
    <source>
        <dbReference type="EMBL" id="KAG9465566.1"/>
    </source>
</evidence>
<keyword evidence="3" id="KW-1185">Reference proteome</keyword>
<dbReference type="Proteomes" id="UP000770717">
    <property type="component" value="Unassembled WGS sequence"/>
</dbReference>
<dbReference type="EMBL" id="WNTK01002903">
    <property type="protein sequence ID" value="KAG9465566.1"/>
    <property type="molecule type" value="Genomic_DNA"/>
</dbReference>
<comment type="caution">
    <text evidence="2">The sequence shown here is derived from an EMBL/GenBank/DDBJ whole genome shotgun (WGS) entry which is preliminary data.</text>
</comment>
<protein>
    <submittedName>
        <fullName evidence="2">Uncharacterized protein</fullName>
    </submittedName>
</protein>
<proteinExistence type="predicted"/>
<evidence type="ECO:0000256" key="1">
    <source>
        <dbReference type="SAM" id="Phobius"/>
    </source>
</evidence>
<keyword evidence="1" id="KW-0472">Membrane</keyword>
<feature type="transmembrane region" description="Helical" evidence="1">
    <location>
        <begin position="92"/>
        <end position="113"/>
    </location>
</feature>
<organism evidence="2 3">
    <name type="scientific">Eleutherodactylus coqui</name>
    <name type="common">Puerto Rican coqui</name>
    <dbReference type="NCBI Taxonomy" id="57060"/>
    <lineage>
        <taxon>Eukaryota</taxon>
        <taxon>Metazoa</taxon>
        <taxon>Chordata</taxon>
        <taxon>Craniata</taxon>
        <taxon>Vertebrata</taxon>
        <taxon>Euteleostomi</taxon>
        <taxon>Amphibia</taxon>
        <taxon>Batrachia</taxon>
        <taxon>Anura</taxon>
        <taxon>Neobatrachia</taxon>
        <taxon>Hyloidea</taxon>
        <taxon>Eleutherodactylidae</taxon>
        <taxon>Eleutherodactylinae</taxon>
        <taxon>Eleutherodactylus</taxon>
        <taxon>Eleutherodactylus</taxon>
    </lineage>
</organism>
<keyword evidence="1" id="KW-1133">Transmembrane helix</keyword>
<name>A0A8J6ECM8_ELECQ</name>
<gene>
    <name evidence="2" type="ORF">GDO78_018086</name>
</gene>
<keyword evidence="1" id="KW-0812">Transmembrane</keyword>
<dbReference type="AlphaFoldDB" id="A0A8J6ECM8"/>
<reference evidence="2" key="1">
    <citation type="thesis" date="2020" institute="ProQuest LLC" country="789 East Eisenhower Parkway, Ann Arbor, MI, USA">
        <title>Comparative Genomics and Chromosome Evolution.</title>
        <authorList>
            <person name="Mudd A.B."/>
        </authorList>
    </citation>
    <scope>NUCLEOTIDE SEQUENCE</scope>
    <source>
        <strain evidence="2">HN-11 Male</strain>
        <tissue evidence="2">Kidney and liver</tissue>
    </source>
</reference>
<feature type="transmembrane region" description="Helical" evidence="1">
    <location>
        <begin position="51"/>
        <end position="72"/>
    </location>
</feature>
<accession>A0A8J6ECM8</accession>